<dbReference type="NCBIfam" id="TIGR00512">
    <property type="entry name" value="salvage_mtnA"/>
    <property type="match status" value="1"/>
</dbReference>
<keyword evidence="1 4" id="KW-0028">Amino-acid biosynthesis</keyword>
<evidence type="ECO:0000313" key="6">
    <source>
        <dbReference type="Proteomes" id="UP000664534"/>
    </source>
</evidence>
<sequence>MVLQAIKYSRGKLEILDQLRLPHEEVFIDIQNVQDAWDAIHSMQVRGAPAIAIVAALSVAVCLSKCNKNGAFPMGLGPDMTGPGLILHNLNFLLTSRPTAVNLGDAVKKLEQVVYSAQIIAGATDYSINMAYIQAAEQMLVDDVQDNENIGRFGADWILRHSNLIPPVGKISVITHCNTGSLATAGYGTALGIIRSLHARKYLKRVYYTETRPYNQGSRLTGYELLHDQIPATLITDSMAGALLGLKRESENISCIIVGADRVVANGDTANKIGTYALASLAHIHNVKFIVAAPRTTIDLGTASGADITIEERPPTEVTTMKGRPVKRLQDGSLRVGGDVQEIAIAADLTGAWNPAFDVTCHALIDCIVTEVGVVEKGEDGEFHLDEIFRA</sequence>
<name>A0A8H3IEN4_9LECA</name>
<keyword evidence="3 4" id="KW-0413">Isomerase</keyword>
<dbReference type="Gene3D" id="3.40.50.10470">
    <property type="entry name" value="Translation initiation factor eif-2b, domain 2"/>
    <property type="match status" value="1"/>
</dbReference>
<dbReference type="Gene3D" id="1.20.120.420">
    <property type="entry name" value="translation initiation factor eif-2b, domain 1"/>
    <property type="match status" value="1"/>
</dbReference>
<dbReference type="NCBIfam" id="TIGR00524">
    <property type="entry name" value="eIF-2B_rel"/>
    <property type="match status" value="1"/>
</dbReference>
<keyword evidence="2 4" id="KW-0486">Methionine biosynthesis</keyword>
<dbReference type="FunFam" id="3.40.50.10470:FF:000006">
    <property type="entry name" value="Methylthioribose-1-phosphate isomerase"/>
    <property type="match status" value="1"/>
</dbReference>
<comment type="function">
    <text evidence="4">Catalyzes the interconversion of methylthioribose-1-phosphate (MTR-1-P) into methylthioribulose-1-phosphate (MTRu-1-P).</text>
</comment>
<dbReference type="PANTHER" id="PTHR43475:SF1">
    <property type="entry name" value="METHYLTHIORIBOSE-1-PHOSPHATE ISOMERASE"/>
    <property type="match status" value="1"/>
</dbReference>
<dbReference type="UniPathway" id="UPA00904">
    <property type="reaction ID" value="UER00874"/>
</dbReference>
<dbReference type="GO" id="GO:0019509">
    <property type="term" value="P:L-methionine salvage from methylthioadenosine"/>
    <property type="evidence" value="ECO:0007669"/>
    <property type="project" value="UniProtKB-UniRule"/>
</dbReference>
<dbReference type="OrthoDB" id="2461at2759"/>
<dbReference type="AlphaFoldDB" id="A0A8H3IEN4"/>
<dbReference type="GO" id="GO:0005737">
    <property type="term" value="C:cytoplasm"/>
    <property type="evidence" value="ECO:0007669"/>
    <property type="project" value="UniProtKB-SubCell"/>
</dbReference>
<comment type="similarity">
    <text evidence="4">Belongs to the eIF-2B alpha/beta/delta subunits family. MtnA subfamily.</text>
</comment>
<accession>A0A8H3IEN4</accession>
<dbReference type="FunFam" id="1.20.120.420:FF:000003">
    <property type="entry name" value="Methylthioribose-1-phosphate isomerase"/>
    <property type="match status" value="1"/>
</dbReference>
<protein>
    <recommendedName>
        <fullName evidence="4">Methylthioribose-1-phosphate isomerase</fullName>
        <shortName evidence="4">M1Pi</shortName>
        <shortName evidence="4">MTR-1-P isomerase</shortName>
        <ecNumber evidence="4">5.3.1.23</ecNumber>
    </recommendedName>
    <alternativeName>
        <fullName evidence="4">S-methyl-5-thioribose-1-phosphate isomerase</fullName>
    </alternativeName>
    <alternativeName>
        <fullName evidence="4">Translation initiation factor eIF-2B subunit alpha/beta/delta-like protein</fullName>
    </alternativeName>
</protein>
<dbReference type="GO" id="GO:0005634">
    <property type="term" value="C:nucleus"/>
    <property type="evidence" value="ECO:0007669"/>
    <property type="project" value="UniProtKB-SubCell"/>
</dbReference>
<dbReference type="SUPFAM" id="SSF100950">
    <property type="entry name" value="NagB/RpiA/CoA transferase-like"/>
    <property type="match status" value="1"/>
</dbReference>
<dbReference type="InterPro" id="IPR005251">
    <property type="entry name" value="IF-M1Pi"/>
</dbReference>
<evidence type="ECO:0000256" key="1">
    <source>
        <dbReference type="ARBA" id="ARBA00022605"/>
    </source>
</evidence>
<dbReference type="InterPro" id="IPR042529">
    <property type="entry name" value="IF_2B-like_C"/>
</dbReference>
<dbReference type="Proteomes" id="UP000664534">
    <property type="component" value="Unassembled WGS sequence"/>
</dbReference>
<evidence type="ECO:0000256" key="4">
    <source>
        <dbReference type="HAMAP-Rule" id="MF_03119"/>
    </source>
</evidence>
<keyword evidence="4" id="KW-0963">Cytoplasm</keyword>
<dbReference type="GO" id="GO:0046523">
    <property type="term" value="F:S-methyl-5-thioribose-1-phosphate isomerase activity"/>
    <property type="evidence" value="ECO:0007669"/>
    <property type="project" value="UniProtKB-UniRule"/>
</dbReference>
<evidence type="ECO:0000256" key="2">
    <source>
        <dbReference type="ARBA" id="ARBA00023167"/>
    </source>
</evidence>
<gene>
    <name evidence="4 5" type="primary">MRI1</name>
    <name evidence="5" type="ORF">IMSHALPRED_002689</name>
</gene>
<comment type="subcellular location">
    <subcellularLocation>
        <location evidence="4">Cytoplasm</location>
    </subcellularLocation>
    <subcellularLocation>
        <location evidence="4">Nucleus</location>
    </subcellularLocation>
</comment>
<keyword evidence="6" id="KW-1185">Reference proteome</keyword>
<evidence type="ECO:0000313" key="5">
    <source>
        <dbReference type="EMBL" id="CAF9915743.1"/>
    </source>
</evidence>
<organism evidence="5 6">
    <name type="scientific">Imshaugia aleurites</name>
    <dbReference type="NCBI Taxonomy" id="172621"/>
    <lineage>
        <taxon>Eukaryota</taxon>
        <taxon>Fungi</taxon>
        <taxon>Dikarya</taxon>
        <taxon>Ascomycota</taxon>
        <taxon>Pezizomycotina</taxon>
        <taxon>Lecanoromycetes</taxon>
        <taxon>OSLEUM clade</taxon>
        <taxon>Lecanoromycetidae</taxon>
        <taxon>Lecanorales</taxon>
        <taxon>Lecanorineae</taxon>
        <taxon>Parmeliaceae</taxon>
        <taxon>Imshaugia</taxon>
    </lineage>
</organism>
<reference evidence="5" key="1">
    <citation type="submission" date="2021-03" db="EMBL/GenBank/DDBJ databases">
        <authorList>
            <person name="Tagirdzhanova G."/>
        </authorList>
    </citation>
    <scope>NUCLEOTIDE SEQUENCE</scope>
</reference>
<dbReference type="InterPro" id="IPR011559">
    <property type="entry name" value="Initiation_fac_2B_a/b/d"/>
</dbReference>
<proteinExistence type="inferred from homology"/>
<comment type="catalytic activity">
    <reaction evidence="4">
        <text>5-(methylsulfanyl)-alpha-D-ribose 1-phosphate = 5-(methylsulfanyl)-D-ribulose 1-phosphate</text>
        <dbReference type="Rhea" id="RHEA:19989"/>
        <dbReference type="ChEBI" id="CHEBI:58533"/>
        <dbReference type="ChEBI" id="CHEBI:58548"/>
        <dbReference type="EC" id="5.3.1.23"/>
    </reaction>
</comment>
<dbReference type="EC" id="5.3.1.23" evidence="4"/>
<feature type="active site" description="Proton donor" evidence="4">
    <location>
        <position position="261"/>
    </location>
</feature>
<comment type="pathway">
    <text evidence="4">Amino-acid biosynthesis; L-methionine biosynthesis via salvage pathway; L-methionine from S-methyl-5-thio-alpha-D-ribose 1-phosphate: step 1/6.</text>
</comment>
<dbReference type="HAMAP" id="MF_01678">
    <property type="entry name" value="Salvage_MtnA"/>
    <property type="match status" value="1"/>
</dbReference>
<dbReference type="InterPro" id="IPR027363">
    <property type="entry name" value="M1Pi_N"/>
</dbReference>
<evidence type="ECO:0000256" key="3">
    <source>
        <dbReference type="ARBA" id="ARBA00023235"/>
    </source>
</evidence>
<dbReference type="PANTHER" id="PTHR43475">
    <property type="entry name" value="METHYLTHIORIBOSE-1-PHOSPHATE ISOMERASE"/>
    <property type="match status" value="1"/>
</dbReference>
<dbReference type="NCBIfam" id="NF004326">
    <property type="entry name" value="PRK05720.1"/>
    <property type="match status" value="1"/>
</dbReference>
<dbReference type="InterPro" id="IPR000649">
    <property type="entry name" value="IF-2B-related"/>
</dbReference>
<dbReference type="InterPro" id="IPR037171">
    <property type="entry name" value="NagB/RpiA_transferase-like"/>
</dbReference>
<dbReference type="EMBL" id="CAJPDT010000015">
    <property type="protein sequence ID" value="CAF9915743.1"/>
    <property type="molecule type" value="Genomic_DNA"/>
</dbReference>
<dbReference type="Pfam" id="PF01008">
    <property type="entry name" value="IF-2B"/>
    <property type="match status" value="1"/>
</dbReference>
<comment type="caution">
    <text evidence="5">The sequence shown here is derived from an EMBL/GenBank/DDBJ whole genome shotgun (WGS) entry which is preliminary data.</text>
</comment>
<feature type="site" description="Transition state stabilizer" evidence="4">
    <location>
        <position position="177"/>
    </location>
</feature>
<keyword evidence="4" id="KW-0539">Nucleus</keyword>